<feature type="domain" description="Penicillin-binding protein dimerisation" evidence="4">
    <location>
        <begin position="13"/>
        <end position="171"/>
    </location>
</feature>
<comment type="subcellular location">
    <subcellularLocation>
        <location evidence="1">Membrane</location>
    </subcellularLocation>
</comment>
<keyword evidence="2" id="KW-0472">Membrane</keyword>
<dbReference type="GO" id="GO:0008658">
    <property type="term" value="F:penicillin binding"/>
    <property type="evidence" value="ECO:0007669"/>
    <property type="project" value="InterPro"/>
</dbReference>
<dbReference type="Gene3D" id="3.40.710.10">
    <property type="entry name" value="DD-peptidase/beta-lactamase superfamily"/>
    <property type="match status" value="1"/>
</dbReference>
<dbReference type="Gene3D" id="3.30.450.330">
    <property type="match status" value="1"/>
</dbReference>
<evidence type="ECO:0000259" key="3">
    <source>
        <dbReference type="Pfam" id="PF00905"/>
    </source>
</evidence>
<comment type="caution">
    <text evidence="5">The sequence shown here is derived from an EMBL/GenBank/DDBJ whole genome shotgun (WGS) entry which is preliminary data.</text>
</comment>
<accession>A0A0G0I657</accession>
<dbReference type="EMBL" id="LBTW01000010">
    <property type="protein sequence ID" value="KKQ50042.1"/>
    <property type="molecule type" value="Genomic_DNA"/>
</dbReference>
<evidence type="ECO:0000259" key="4">
    <source>
        <dbReference type="Pfam" id="PF03717"/>
    </source>
</evidence>
<sequence>MVRPQYERNVVESAGRGRIFSANGSILVGQADSWNLFAEPKRIDDPKETSSVLAELLAEEAGDRKLIKEEGLRIYSLISESDKSWVPIKKRLTTEVKKRIDEKGLSGIGFDKDEVRKYPEASMAAHLIGFLGKDQDDRNIGYFGLEGYYNETLTSSSGIHKAETDVRGSPILFGISKKSLSYSGTDLNTYIDRGIQLIVEAELRKGVEKYGALSGSVVVMNPKNGGILAMSSYPTYIPETYWEYSNELFLNPVISASFEPGSVFKVVTMAAALDLGVVGPDTRCDACSGPLTVGGYQIHTWNDQYYPNSTMTDVIVHSDNVGMSYVAKKLGIEKNVEYLDKFGIGRKTEIDLQGETNAALRSLKNWSEVDLVTSSFGQGIAVTPIQLLSAINVIANDGLFVKPVVVKEFVIGDKAYMSNNRDQGIRIISEKASHEVKLMMVEAAKYGESKWTYKQGFGVAGKTGTAQIPIAGHYDEEKTVASFIGFAPHYDPKFIMLVTLREPKSSPWASETAAPMWYKIAEKLFLHFGIIPEK</sequence>
<name>A0A0G0I657_9BACT</name>
<dbReference type="Pfam" id="PF03717">
    <property type="entry name" value="PBP_dimer"/>
    <property type="match status" value="1"/>
</dbReference>
<feature type="domain" description="Penicillin-binding protein transpeptidase" evidence="3">
    <location>
        <begin position="215"/>
        <end position="521"/>
    </location>
</feature>
<dbReference type="Gene3D" id="3.90.1310.10">
    <property type="entry name" value="Penicillin-binding protein 2a (Domain 2)"/>
    <property type="match status" value="1"/>
</dbReference>
<gene>
    <name evidence="5" type="ORF">US67_C0010G0016</name>
</gene>
<dbReference type="SUPFAM" id="SSF56519">
    <property type="entry name" value="Penicillin binding protein dimerisation domain"/>
    <property type="match status" value="1"/>
</dbReference>
<dbReference type="GO" id="GO:0005886">
    <property type="term" value="C:plasma membrane"/>
    <property type="evidence" value="ECO:0007669"/>
    <property type="project" value="TreeGrafter"/>
</dbReference>
<evidence type="ECO:0000313" key="5">
    <source>
        <dbReference type="EMBL" id="KKQ50042.1"/>
    </source>
</evidence>
<dbReference type="InterPro" id="IPR001460">
    <property type="entry name" value="PCN-bd_Tpept"/>
</dbReference>
<evidence type="ECO:0000256" key="2">
    <source>
        <dbReference type="ARBA" id="ARBA00023136"/>
    </source>
</evidence>
<dbReference type="PANTHER" id="PTHR30627">
    <property type="entry name" value="PEPTIDOGLYCAN D,D-TRANSPEPTIDASE"/>
    <property type="match status" value="1"/>
</dbReference>
<dbReference type="Pfam" id="PF00905">
    <property type="entry name" value="Transpeptidase"/>
    <property type="match status" value="1"/>
</dbReference>
<dbReference type="InterPro" id="IPR005311">
    <property type="entry name" value="PBP_dimer"/>
</dbReference>
<dbReference type="AlphaFoldDB" id="A0A0G0I657"/>
<evidence type="ECO:0000256" key="1">
    <source>
        <dbReference type="ARBA" id="ARBA00004370"/>
    </source>
</evidence>
<dbReference type="GO" id="GO:0016740">
    <property type="term" value="F:transferase activity"/>
    <property type="evidence" value="ECO:0007669"/>
    <property type="project" value="UniProtKB-KW"/>
</dbReference>
<dbReference type="Proteomes" id="UP000034366">
    <property type="component" value="Unassembled WGS sequence"/>
</dbReference>
<proteinExistence type="predicted"/>
<keyword evidence="5" id="KW-0808">Transferase</keyword>
<protein>
    <submittedName>
        <fullName evidence="5">Peptidoglycan glycosyltransferase</fullName>
    </submittedName>
</protein>
<dbReference type="InterPro" id="IPR036138">
    <property type="entry name" value="PBP_dimer_sf"/>
</dbReference>
<dbReference type="InterPro" id="IPR050515">
    <property type="entry name" value="Beta-lactam/transpept"/>
</dbReference>
<dbReference type="SUPFAM" id="SSF56601">
    <property type="entry name" value="beta-lactamase/transpeptidase-like"/>
    <property type="match status" value="1"/>
</dbReference>
<dbReference type="PANTHER" id="PTHR30627:SF1">
    <property type="entry name" value="PEPTIDOGLYCAN D,D-TRANSPEPTIDASE FTSI"/>
    <property type="match status" value="1"/>
</dbReference>
<dbReference type="GO" id="GO:0071555">
    <property type="term" value="P:cell wall organization"/>
    <property type="evidence" value="ECO:0007669"/>
    <property type="project" value="TreeGrafter"/>
</dbReference>
<dbReference type="InterPro" id="IPR012338">
    <property type="entry name" value="Beta-lactam/transpept-like"/>
</dbReference>
<evidence type="ECO:0000313" key="6">
    <source>
        <dbReference type="Proteomes" id="UP000034366"/>
    </source>
</evidence>
<organism evidence="5 6">
    <name type="scientific">Candidatus Woesebacteria bacterium GW2011_GWD1_38_10</name>
    <dbReference type="NCBI Taxonomy" id="1618592"/>
    <lineage>
        <taxon>Bacteria</taxon>
        <taxon>Candidatus Woeseibacteriota</taxon>
    </lineage>
</organism>
<reference evidence="5 6" key="1">
    <citation type="journal article" date="2015" name="Nature">
        <title>rRNA introns, odd ribosomes, and small enigmatic genomes across a large radiation of phyla.</title>
        <authorList>
            <person name="Brown C.T."/>
            <person name="Hug L.A."/>
            <person name="Thomas B.C."/>
            <person name="Sharon I."/>
            <person name="Castelle C.J."/>
            <person name="Singh A."/>
            <person name="Wilkins M.J."/>
            <person name="Williams K.H."/>
            <person name="Banfield J.F."/>
        </authorList>
    </citation>
    <scope>NUCLEOTIDE SEQUENCE [LARGE SCALE GENOMIC DNA]</scope>
</reference>